<evidence type="ECO:0000259" key="31">
    <source>
        <dbReference type="PROSITE" id="PS50105"/>
    </source>
</evidence>
<evidence type="ECO:0000256" key="21">
    <source>
        <dbReference type="ARBA" id="ARBA00038546"/>
    </source>
</evidence>
<evidence type="ECO:0000256" key="29">
    <source>
        <dbReference type="SAM" id="SignalP"/>
    </source>
</evidence>
<dbReference type="InterPro" id="IPR017441">
    <property type="entry name" value="Protein_kinase_ATP_BS"/>
</dbReference>
<keyword evidence="4" id="KW-0217">Developmental protein</keyword>
<dbReference type="Pfam" id="PF00041">
    <property type="entry name" value="fn3"/>
    <property type="match status" value="2"/>
</dbReference>
<dbReference type="CDD" id="cd05065">
    <property type="entry name" value="PTKc_EphR_B"/>
    <property type="match status" value="1"/>
</dbReference>
<keyword evidence="8" id="KW-0812">Transmembrane</keyword>
<evidence type="ECO:0000256" key="2">
    <source>
        <dbReference type="ARBA" id="ARBA00004279"/>
    </source>
</evidence>
<dbReference type="Pfam" id="PF14575">
    <property type="entry name" value="EphA2_TM"/>
    <property type="match status" value="1"/>
</dbReference>
<feature type="domain" description="Fibronectin type-III" evidence="32">
    <location>
        <begin position="415"/>
        <end position="512"/>
    </location>
</feature>
<dbReference type="PROSITE" id="PS00107">
    <property type="entry name" value="PROTEIN_KINASE_ATP"/>
    <property type="match status" value="1"/>
</dbReference>
<dbReference type="InterPro" id="IPR011009">
    <property type="entry name" value="Kinase-like_dom_sf"/>
</dbReference>
<keyword evidence="11" id="KW-0418">Kinase</keyword>
<evidence type="ECO:0000259" key="30">
    <source>
        <dbReference type="PROSITE" id="PS50011"/>
    </source>
</evidence>
<evidence type="ECO:0000313" key="35">
    <source>
        <dbReference type="Proteomes" id="UP000265100"/>
    </source>
</evidence>
<evidence type="ECO:0000256" key="10">
    <source>
        <dbReference type="ARBA" id="ARBA00022741"/>
    </source>
</evidence>
<dbReference type="Gene3D" id="2.60.120.260">
    <property type="entry name" value="Galactose-binding domain-like"/>
    <property type="match status" value="1"/>
</dbReference>
<keyword evidence="16" id="KW-0829">Tyrosine-protein kinase</keyword>
<evidence type="ECO:0000259" key="33">
    <source>
        <dbReference type="PROSITE" id="PS51550"/>
    </source>
</evidence>
<dbReference type="SMART" id="SM01411">
    <property type="entry name" value="Ephrin_rec_like"/>
    <property type="match status" value="1"/>
</dbReference>
<dbReference type="InterPro" id="IPR008266">
    <property type="entry name" value="Tyr_kinase_AS"/>
</dbReference>
<comment type="function">
    <text evidence="24">Receptor tyrosine kinase which binds promiscuously transmembrane ephrin-B family ligands residing on adjacent cells, leading to contact-dependent bidirectional signaling into neighboring cells. The signaling pathway downstream of the receptor is referred to as forward signaling while the signaling pathway downstream of the ephrin ligand is referred to as reverse signaling. Together with its cognate ligand/functional ligand EFNB2 is involved in the regulation of cell adhesion and cell migration, and plays a central role in heart morphogenesis, angiogenesis and blood vessel remodeling and permeability. EPHB4-mediated forward signaling controls cellular repulsion and segregation from EFNB2-expressing cells. Involved in somitogenesis.</text>
</comment>
<dbReference type="FunFam" id="2.10.50.10:FF:000001">
    <property type="entry name" value="Ephrin type-A receptor 5"/>
    <property type="match status" value="1"/>
</dbReference>
<dbReference type="AlphaFoldDB" id="A0AAX7TP78"/>
<proteinExistence type="predicted"/>
<reference evidence="34 35" key="1">
    <citation type="submission" date="2018-05" db="EMBL/GenBank/DDBJ databases">
        <authorList>
            <person name="Datahose"/>
        </authorList>
    </citation>
    <scope>NUCLEOTIDE SEQUENCE</scope>
</reference>
<dbReference type="SMART" id="SM00219">
    <property type="entry name" value="TyrKc"/>
    <property type="match status" value="1"/>
</dbReference>
<evidence type="ECO:0000256" key="27">
    <source>
        <dbReference type="PIRSR" id="PIRSR000666-3"/>
    </source>
</evidence>
<dbReference type="PRINTS" id="PR00109">
    <property type="entry name" value="TYRKINASE"/>
</dbReference>
<dbReference type="PROSITE" id="PS00791">
    <property type="entry name" value="RECEPTOR_TYR_KIN_V_2"/>
    <property type="match status" value="1"/>
</dbReference>
<dbReference type="InterPro" id="IPR050449">
    <property type="entry name" value="Ephrin_rcpt_TKs"/>
</dbReference>
<dbReference type="Pfam" id="PF25599">
    <property type="entry name" value="Ephrin_CRD"/>
    <property type="match status" value="1"/>
</dbReference>
<feature type="binding site" evidence="26">
    <location>
        <begin position="596"/>
        <end position="604"/>
    </location>
    <ligand>
        <name>ATP</name>
        <dbReference type="ChEBI" id="CHEBI:30616"/>
    </ligand>
</feature>
<keyword evidence="14" id="KW-1133">Transmembrane helix</keyword>
<keyword evidence="19" id="KW-0325">Glycoprotein</keyword>
<dbReference type="InterPro" id="IPR020635">
    <property type="entry name" value="Tyr_kinase_cat_dom"/>
</dbReference>
<evidence type="ECO:0000256" key="3">
    <source>
        <dbReference type="ARBA" id="ARBA00011902"/>
    </source>
</evidence>
<dbReference type="CDD" id="cd00063">
    <property type="entry name" value="FN3"/>
    <property type="match status" value="2"/>
</dbReference>
<dbReference type="GO" id="GO:0007411">
    <property type="term" value="P:axon guidance"/>
    <property type="evidence" value="ECO:0007669"/>
    <property type="project" value="TreeGrafter"/>
</dbReference>
<evidence type="ECO:0000256" key="19">
    <source>
        <dbReference type="ARBA" id="ARBA00023180"/>
    </source>
</evidence>
<evidence type="ECO:0000256" key="5">
    <source>
        <dbReference type="ARBA" id="ARBA00022475"/>
    </source>
</evidence>
<evidence type="ECO:0000256" key="9">
    <source>
        <dbReference type="ARBA" id="ARBA00022737"/>
    </source>
</evidence>
<evidence type="ECO:0000256" key="8">
    <source>
        <dbReference type="ARBA" id="ARBA00022692"/>
    </source>
</evidence>
<dbReference type="PANTHER" id="PTHR46877:SF6">
    <property type="entry name" value="EPHRIN TYPE-B RECEPTOR 3"/>
    <property type="match status" value="1"/>
</dbReference>
<dbReference type="FunFam" id="2.60.40.10:FF:000041">
    <property type="entry name" value="ephrin type-A receptor 3"/>
    <property type="match status" value="1"/>
</dbReference>
<evidence type="ECO:0000256" key="6">
    <source>
        <dbReference type="ARBA" id="ARBA00022553"/>
    </source>
</evidence>
<dbReference type="Pfam" id="PF00536">
    <property type="entry name" value="SAM_1"/>
    <property type="match status" value="1"/>
</dbReference>
<feature type="chain" id="PRO_5044203938" description="Ephrin type-B receptor 3" evidence="29">
    <location>
        <begin position="33"/>
        <end position="957"/>
    </location>
</feature>
<dbReference type="PROSITE" id="PS51550">
    <property type="entry name" value="EPH_LBD"/>
    <property type="match status" value="1"/>
</dbReference>
<dbReference type="GO" id="GO:0005005">
    <property type="term" value="F:transmembrane-ephrin receptor activity"/>
    <property type="evidence" value="ECO:0007669"/>
    <property type="project" value="TreeGrafter"/>
</dbReference>
<evidence type="ECO:0000256" key="28">
    <source>
        <dbReference type="PROSITE-ProRule" id="PRU10141"/>
    </source>
</evidence>
<dbReference type="PROSITE" id="PS00790">
    <property type="entry name" value="RECEPTOR_TYR_KIN_V_1"/>
    <property type="match status" value="1"/>
</dbReference>
<dbReference type="InterPro" id="IPR001090">
    <property type="entry name" value="Ephrin_rcpt_lig-bd_dom"/>
</dbReference>
<keyword evidence="18" id="KW-0675">Receptor</keyword>
<dbReference type="Proteomes" id="UP000265100">
    <property type="component" value="Chromosome 15"/>
</dbReference>
<dbReference type="InterPro" id="IPR000719">
    <property type="entry name" value="Prot_kinase_dom"/>
</dbReference>
<dbReference type="SUPFAM" id="SSF47769">
    <property type="entry name" value="SAM/Pointed domain"/>
    <property type="match status" value="1"/>
</dbReference>
<evidence type="ECO:0000256" key="1">
    <source>
        <dbReference type="ARBA" id="ARBA00004251"/>
    </source>
</evidence>
<evidence type="ECO:0000256" key="17">
    <source>
        <dbReference type="ARBA" id="ARBA00023157"/>
    </source>
</evidence>
<dbReference type="InterPro" id="IPR001245">
    <property type="entry name" value="Ser-Thr/Tyr_kinase_cat_dom"/>
</dbReference>
<dbReference type="PIRSF" id="PIRSF000666">
    <property type="entry name" value="TyrPK_ephrin_receptor"/>
    <property type="match status" value="1"/>
</dbReference>
<feature type="disulfide bond" evidence="27">
    <location>
        <begin position="46"/>
        <end position="164"/>
    </location>
</feature>
<dbReference type="FunFam" id="1.10.150.50:FF:000001">
    <property type="entry name" value="Ephrin type-A receptor 5"/>
    <property type="match status" value="1"/>
</dbReference>
<keyword evidence="6" id="KW-0597">Phosphoprotein</keyword>
<dbReference type="Gene3D" id="1.10.510.10">
    <property type="entry name" value="Transferase(Phosphotransferase) domain 1"/>
    <property type="match status" value="1"/>
</dbReference>
<keyword evidence="7" id="KW-0808">Transferase</keyword>
<accession>A0AAX7TP78</accession>
<evidence type="ECO:0000256" key="11">
    <source>
        <dbReference type="ARBA" id="ARBA00022777"/>
    </source>
</evidence>
<keyword evidence="12 26" id="KW-0067">ATP-binding</keyword>
<dbReference type="SUPFAM" id="SSF49265">
    <property type="entry name" value="Fibronectin type III"/>
    <property type="match status" value="1"/>
</dbReference>
<evidence type="ECO:0000256" key="16">
    <source>
        <dbReference type="ARBA" id="ARBA00023137"/>
    </source>
</evidence>
<keyword evidence="15" id="KW-0472">Membrane</keyword>
<keyword evidence="13" id="KW-0524">Neurogenesis</keyword>
<reference evidence="34" key="4">
    <citation type="submission" date="2025-09" db="UniProtKB">
        <authorList>
            <consortium name="Ensembl"/>
        </authorList>
    </citation>
    <scope>IDENTIFICATION</scope>
</reference>
<dbReference type="SMART" id="SM00454">
    <property type="entry name" value="SAM"/>
    <property type="match status" value="1"/>
</dbReference>
<evidence type="ECO:0000256" key="7">
    <source>
        <dbReference type="ARBA" id="ARBA00022679"/>
    </source>
</evidence>
<dbReference type="Pfam" id="PF07714">
    <property type="entry name" value="PK_Tyr_Ser-Thr"/>
    <property type="match status" value="1"/>
</dbReference>
<dbReference type="InterPro" id="IPR003961">
    <property type="entry name" value="FN3_dom"/>
</dbReference>
<dbReference type="PANTHER" id="PTHR46877">
    <property type="entry name" value="EPH RECEPTOR A5"/>
    <property type="match status" value="1"/>
</dbReference>
<dbReference type="Ensembl" id="ENSACLT00000093565.1">
    <property type="protein sequence ID" value="ENSACLP00000055491.1"/>
    <property type="gene ID" value="ENSACLG00000026315.2"/>
</dbReference>
<dbReference type="InterPro" id="IPR001426">
    <property type="entry name" value="Tyr_kinase_rcpt_V_CS"/>
</dbReference>
<feature type="domain" description="Fibronectin type-III" evidence="32">
    <location>
        <begin position="304"/>
        <end position="414"/>
    </location>
</feature>
<dbReference type="GO" id="GO:0030425">
    <property type="term" value="C:dendrite"/>
    <property type="evidence" value="ECO:0007669"/>
    <property type="project" value="UniProtKB-SubCell"/>
</dbReference>
<keyword evidence="35" id="KW-1185">Reference proteome</keyword>
<reference evidence="34" key="3">
    <citation type="submission" date="2025-08" db="UniProtKB">
        <authorList>
            <consortium name="Ensembl"/>
        </authorList>
    </citation>
    <scope>IDENTIFICATION</scope>
</reference>
<reference evidence="35" key="2">
    <citation type="submission" date="2023-03" db="EMBL/GenBank/DDBJ databases">
        <authorList>
            <consortium name="Wellcome Sanger Institute Data Sharing"/>
        </authorList>
    </citation>
    <scope>NUCLEOTIDE SEQUENCE [LARGE SCALE GENOMIC DNA]</scope>
</reference>
<dbReference type="InterPro" id="IPR009030">
    <property type="entry name" value="Growth_fac_rcpt_cys_sf"/>
</dbReference>
<evidence type="ECO:0000256" key="26">
    <source>
        <dbReference type="PIRSR" id="PIRSR000666-2"/>
    </source>
</evidence>
<evidence type="ECO:0000256" key="15">
    <source>
        <dbReference type="ARBA" id="ARBA00023136"/>
    </source>
</evidence>
<feature type="disulfide bond" evidence="27">
    <location>
        <begin position="81"/>
        <end position="91"/>
    </location>
</feature>
<comment type="catalytic activity">
    <reaction evidence="23">
        <text>L-tyrosyl-[protein] + ATP = O-phospho-L-tyrosyl-[protein] + ADP + H(+)</text>
        <dbReference type="Rhea" id="RHEA:10596"/>
        <dbReference type="Rhea" id="RHEA-COMP:10136"/>
        <dbReference type="Rhea" id="RHEA-COMP:20101"/>
        <dbReference type="ChEBI" id="CHEBI:15378"/>
        <dbReference type="ChEBI" id="CHEBI:30616"/>
        <dbReference type="ChEBI" id="CHEBI:46858"/>
        <dbReference type="ChEBI" id="CHEBI:61978"/>
        <dbReference type="ChEBI" id="CHEBI:456216"/>
        <dbReference type="EC" id="2.7.10.1"/>
    </reaction>
</comment>
<keyword evidence="5" id="KW-1003">Cell membrane</keyword>
<dbReference type="InterPro" id="IPR008979">
    <property type="entry name" value="Galactose-bd-like_sf"/>
</dbReference>
<dbReference type="InterPro" id="IPR036116">
    <property type="entry name" value="FN3_sf"/>
</dbReference>
<dbReference type="InterPro" id="IPR016257">
    <property type="entry name" value="Tyr_kinase_ephrin_rcpt"/>
</dbReference>
<dbReference type="Pfam" id="PF01404">
    <property type="entry name" value="Ephrin_lbd"/>
    <property type="match status" value="1"/>
</dbReference>
<dbReference type="PROSITE" id="PS50105">
    <property type="entry name" value="SAM_DOMAIN"/>
    <property type="match status" value="1"/>
</dbReference>
<comment type="subunit">
    <text evidence="21">Heterotetramer upon binding of the ligand. The heterotetramer is composed of an ephrin dimer and a receptor dimer. Oligomerization is probably required to induce biological responses.</text>
</comment>
<feature type="binding site" evidence="26 28">
    <location>
        <position position="622"/>
    </location>
    <ligand>
        <name>ATP</name>
        <dbReference type="ChEBI" id="CHEBI:30616"/>
    </ligand>
</feature>
<dbReference type="EC" id="2.7.10.1" evidence="3"/>
<feature type="domain" description="SAM" evidence="31">
    <location>
        <begin position="884"/>
        <end position="948"/>
    </location>
</feature>
<evidence type="ECO:0000256" key="14">
    <source>
        <dbReference type="ARBA" id="ARBA00022989"/>
    </source>
</evidence>
<evidence type="ECO:0000256" key="23">
    <source>
        <dbReference type="ARBA" id="ARBA00051243"/>
    </source>
</evidence>
<dbReference type="PROSITE" id="PS50853">
    <property type="entry name" value="FN3"/>
    <property type="match status" value="2"/>
</dbReference>
<evidence type="ECO:0000313" key="34">
    <source>
        <dbReference type="Ensembl" id="ENSACLP00000055491.1"/>
    </source>
</evidence>
<organism evidence="34 35">
    <name type="scientific">Astatotilapia calliptera</name>
    <name type="common">Eastern happy</name>
    <name type="synonym">Chromis callipterus</name>
    <dbReference type="NCBI Taxonomy" id="8154"/>
    <lineage>
        <taxon>Eukaryota</taxon>
        <taxon>Metazoa</taxon>
        <taxon>Chordata</taxon>
        <taxon>Craniata</taxon>
        <taxon>Vertebrata</taxon>
        <taxon>Euteleostomi</taxon>
        <taxon>Actinopterygii</taxon>
        <taxon>Neopterygii</taxon>
        <taxon>Teleostei</taxon>
        <taxon>Neoteleostei</taxon>
        <taxon>Acanthomorphata</taxon>
        <taxon>Ovalentaria</taxon>
        <taxon>Cichlomorphae</taxon>
        <taxon>Cichliformes</taxon>
        <taxon>Cichlidae</taxon>
        <taxon>African cichlids</taxon>
        <taxon>Pseudocrenilabrinae</taxon>
        <taxon>Haplochromini</taxon>
        <taxon>Astatotilapia</taxon>
    </lineage>
</organism>
<dbReference type="Gene3D" id="2.10.50.10">
    <property type="entry name" value="Tumor Necrosis Factor Receptor, subunit A, domain 2"/>
    <property type="match status" value="1"/>
</dbReference>
<evidence type="ECO:0000259" key="32">
    <source>
        <dbReference type="PROSITE" id="PS50853"/>
    </source>
</evidence>
<protein>
    <recommendedName>
        <fullName evidence="22">Ephrin type-B receptor 3</fullName>
        <ecNumber evidence="3">2.7.10.1</ecNumber>
    </recommendedName>
</protein>
<feature type="signal peptide" evidence="29">
    <location>
        <begin position="1"/>
        <end position="32"/>
    </location>
</feature>
<dbReference type="Gene3D" id="2.60.40.10">
    <property type="entry name" value="Immunoglobulins"/>
    <property type="match status" value="2"/>
</dbReference>
<feature type="active site" description="Proton acceptor" evidence="25">
    <location>
        <position position="715"/>
    </location>
</feature>
<gene>
    <name evidence="34" type="primary">EPHB3</name>
</gene>
<dbReference type="SMART" id="SM00615">
    <property type="entry name" value="EPH_lbd"/>
    <property type="match status" value="1"/>
</dbReference>
<comment type="subcellular location">
    <subcellularLocation>
        <location evidence="1">Cell membrane</location>
        <topology evidence="1">Single-pass type I membrane protein</topology>
    </subcellularLocation>
    <subcellularLocation>
        <location evidence="2">Cell projection</location>
        <location evidence="2">Dendrite</location>
    </subcellularLocation>
</comment>
<dbReference type="FunFam" id="2.60.120.260:FF:000004">
    <property type="entry name" value="Ephrin type-B receptor 2"/>
    <property type="match status" value="1"/>
</dbReference>
<dbReference type="FunFam" id="3.30.200.20:FF:000001">
    <property type="entry name" value="Ephrin type-A receptor 5"/>
    <property type="match status" value="1"/>
</dbReference>
<dbReference type="InterPro" id="IPR013783">
    <property type="entry name" value="Ig-like_fold"/>
</dbReference>
<dbReference type="FunFam" id="2.60.40.10:FF:000520">
    <property type="entry name" value="ephrin type-B receptor 3"/>
    <property type="match status" value="1"/>
</dbReference>
<dbReference type="PRINTS" id="PR00014">
    <property type="entry name" value="FNTYPEIII"/>
</dbReference>
<dbReference type="SUPFAM" id="SSF57184">
    <property type="entry name" value="Growth factor receptor domain"/>
    <property type="match status" value="1"/>
</dbReference>
<feature type="domain" description="Protein kinase" evidence="30">
    <location>
        <begin position="590"/>
        <end position="853"/>
    </location>
</feature>
<dbReference type="GeneTree" id="ENSGT00940000158024"/>
<keyword evidence="29" id="KW-0732">Signal</keyword>
<dbReference type="SUPFAM" id="SSF56112">
    <property type="entry name" value="Protein kinase-like (PK-like)"/>
    <property type="match status" value="1"/>
</dbReference>
<keyword evidence="10 26" id="KW-0547">Nucleotide-binding</keyword>
<dbReference type="InterPro" id="IPR001660">
    <property type="entry name" value="SAM"/>
</dbReference>
<dbReference type="PROSITE" id="PS50011">
    <property type="entry name" value="PROTEIN_KINASE_DOM"/>
    <property type="match status" value="1"/>
</dbReference>
<feature type="domain" description="Eph LBD" evidence="33">
    <location>
        <begin position="1"/>
        <end position="182"/>
    </location>
</feature>
<dbReference type="GO" id="GO:0005886">
    <property type="term" value="C:plasma membrane"/>
    <property type="evidence" value="ECO:0007669"/>
    <property type="project" value="UniProtKB-SubCell"/>
</dbReference>
<dbReference type="Gene3D" id="1.10.150.50">
    <property type="entry name" value="Transcription Factor, Ets-1"/>
    <property type="match status" value="1"/>
</dbReference>
<dbReference type="FunFam" id="2.60.40.1770:FF:000001">
    <property type="entry name" value="Ephrin type-A receptor 5"/>
    <property type="match status" value="1"/>
</dbReference>
<evidence type="ECO:0000256" key="22">
    <source>
        <dbReference type="ARBA" id="ARBA00040789"/>
    </source>
</evidence>
<evidence type="ECO:0000256" key="13">
    <source>
        <dbReference type="ARBA" id="ARBA00022902"/>
    </source>
</evidence>
<name>A0AAX7TP78_ASTCA</name>
<keyword evidence="20" id="KW-0966">Cell projection</keyword>
<dbReference type="InterPro" id="IPR027936">
    <property type="entry name" value="Eph_TM"/>
</dbReference>
<dbReference type="FunFam" id="1.10.510.10:FF:000015">
    <property type="entry name" value="Ephrin type-B receptor 2"/>
    <property type="match status" value="1"/>
</dbReference>
<dbReference type="Gene3D" id="3.30.200.20">
    <property type="entry name" value="Phosphorylase Kinase, domain 1"/>
    <property type="match status" value="1"/>
</dbReference>
<evidence type="ECO:0000256" key="25">
    <source>
        <dbReference type="PIRSR" id="PIRSR000666-1"/>
    </source>
</evidence>
<sequence length="957" mass="106129">MPRSNSISIRHLQLLIFHVLHLISFQWEEVSGYDDAMNPIRTYQVCNVRELNQNNWLRSDFIPRKDVLRVYVEMKFTVRDCNSIPNIPGSCKETFNLFYYESDSDSATATSPFWMENPYAKVDTIAPDESFSMLESGRVNTKVRSFGPLSKAGFYLAFQDLGACMSLISVRVFYKKCSTTIANFAVFPETATGAEATSLVIAPGTCVPNALEVSVPLKLYCNGDGEWMVPVGACTCMAGFEPAMKDTQCQACSPGTFKSKQGDSLCLPCPANSRASSGAASVCSCRNGYYRADTDSPDSPCTTVPSAPRSVISSVNETSLVLEWSEPRDLGGRDDVLYNVICKKCLPDRGMCSRCDDNVDISPRHLGLTQRRVAVRNLQAHTQYSFEIQAVNGVSNKSPYTPQFSAVNITTNQAAPSAVPTVHLMAATASTMSLSWLPPEKPNGIILDYEIKYHEKVSADGEAIAHTMTAQRSNARIEGLKAGTPYVVQVRARTVAGYGRYSSPADFSTNLQSTLHPACVTTRGYTGICLDQTDITLNIYCLATEIHFPVLATESPIVTPGMKVYIDPFTYEDPNEAVREFAKEIDVSCVKIEEVIGAGEFGEVCRGRLKLPGRREIIVAIKTLKVGYTDRQRRDFLSEASIMGQFDHPNIIRLEGVVTKSRPVMIVTEFMENGALDSFLRLNDGQFTVIQLVGMLRGIAAGMKYLSDMNYVHRDLAARNILVNSNLVCKVSDFGLSRFLEDDPTDPTYTSSLGGKIPIRWTAPEAIAYRKFTSASDVWSYGIVMWEVMSYGERPYWDMSNQDVINAVEQDYRLPPPMDCPTALHQLMLDCWVKERNLRPKFTQIVATLDKLIRNAASLKVVTNSTQSSGVSQPLLDRCVPDYTTFTTVGDWLDAIKMSRYRDNFVNAGFASFDLVAQMTAEDLLRIGVTLAGHQKKILGSIQDMRLQMNQTLPVQV</sequence>
<evidence type="ECO:0000256" key="12">
    <source>
        <dbReference type="ARBA" id="ARBA00022840"/>
    </source>
</evidence>
<dbReference type="GO" id="GO:0005524">
    <property type="term" value="F:ATP binding"/>
    <property type="evidence" value="ECO:0007669"/>
    <property type="project" value="UniProtKB-UniRule"/>
</dbReference>
<dbReference type="Gene3D" id="2.60.40.1770">
    <property type="entry name" value="ephrin a2 ectodomain"/>
    <property type="match status" value="1"/>
</dbReference>
<keyword evidence="9" id="KW-0677">Repeat</keyword>
<evidence type="ECO:0000256" key="4">
    <source>
        <dbReference type="ARBA" id="ARBA00022473"/>
    </source>
</evidence>
<dbReference type="PROSITE" id="PS00109">
    <property type="entry name" value="PROTEIN_KINASE_TYR"/>
    <property type="match status" value="1"/>
</dbReference>
<dbReference type="InterPro" id="IPR013761">
    <property type="entry name" value="SAM/pointed_sf"/>
</dbReference>
<keyword evidence="17 27" id="KW-1015">Disulfide bond</keyword>
<evidence type="ECO:0000256" key="20">
    <source>
        <dbReference type="ARBA" id="ARBA00023273"/>
    </source>
</evidence>
<evidence type="ECO:0000256" key="24">
    <source>
        <dbReference type="ARBA" id="ARBA00055965"/>
    </source>
</evidence>
<dbReference type="SMART" id="SM00060">
    <property type="entry name" value="FN3"/>
    <property type="match status" value="2"/>
</dbReference>
<evidence type="ECO:0000256" key="18">
    <source>
        <dbReference type="ARBA" id="ARBA00023170"/>
    </source>
</evidence>
<dbReference type="SUPFAM" id="SSF49785">
    <property type="entry name" value="Galactose-binding domain-like"/>
    <property type="match status" value="1"/>
</dbReference>